<gene>
    <name evidence="1" type="ORF">RQP52_02745</name>
</gene>
<evidence type="ECO:0000313" key="2">
    <source>
        <dbReference type="Proteomes" id="UP001260980"/>
    </source>
</evidence>
<accession>A0ABU3R6W8</accession>
<reference evidence="1 2" key="1">
    <citation type="submission" date="2023-10" db="EMBL/GenBank/DDBJ databases">
        <title>Paenibacillus strain PFR10 Genome sequencing and assembly.</title>
        <authorList>
            <person name="Kim I."/>
        </authorList>
    </citation>
    <scope>NUCLEOTIDE SEQUENCE [LARGE SCALE GENOMIC DNA]</scope>
    <source>
        <strain evidence="1 2">PFR10</strain>
    </source>
</reference>
<dbReference type="Pfam" id="PF10673">
    <property type="entry name" value="DUF2487"/>
    <property type="match status" value="1"/>
</dbReference>
<protein>
    <submittedName>
        <fullName evidence="1">DUF2487 family protein</fullName>
    </submittedName>
</protein>
<dbReference type="Proteomes" id="UP001260980">
    <property type="component" value="Unassembled WGS sequence"/>
</dbReference>
<dbReference type="InterPro" id="IPR019615">
    <property type="entry name" value="DUF2487"/>
</dbReference>
<comment type="caution">
    <text evidence="1">The sequence shown here is derived from an EMBL/GenBank/DDBJ whole genome shotgun (WGS) entry which is preliminary data.</text>
</comment>
<proteinExistence type="predicted"/>
<sequence>MKFNEISAQEWYDLKPYLDTCLLPVTGLTGFEDPAQVTLALEQLRDALESIEIPYKGRVVTYPALHYMTAVSIRDQLEALSIHLKRMGFRYVIVLTIHTEAASWKADQTDLLIAVDMEQWESKAEQIKSSISKQVQHLWQHSD</sequence>
<name>A0ABU3R6W8_9BACL</name>
<evidence type="ECO:0000313" key="1">
    <source>
        <dbReference type="EMBL" id="MDU0199987.1"/>
    </source>
</evidence>
<dbReference type="EMBL" id="JAWCUD010000001">
    <property type="protein sequence ID" value="MDU0199987.1"/>
    <property type="molecule type" value="Genomic_DNA"/>
</dbReference>
<organism evidence="1 2">
    <name type="scientific">Paenibacillus violae</name>
    <dbReference type="NCBI Taxonomy" id="3077234"/>
    <lineage>
        <taxon>Bacteria</taxon>
        <taxon>Bacillati</taxon>
        <taxon>Bacillota</taxon>
        <taxon>Bacilli</taxon>
        <taxon>Bacillales</taxon>
        <taxon>Paenibacillaceae</taxon>
        <taxon>Paenibacillus</taxon>
    </lineage>
</organism>
<dbReference type="RefSeq" id="WP_315949288.1">
    <property type="nucleotide sequence ID" value="NZ_JAWCUD010000001.1"/>
</dbReference>
<keyword evidence="2" id="KW-1185">Reference proteome</keyword>